<keyword evidence="2" id="KW-0378">Hydrolase</keyword>
<accession>A0A2U1IVD0</accession>
<dbReference type="GO" id="GO:0009062">
    <property type="term" value="P:fatty acid catabolic process"/>
    <property type="evidence" value="ECO:0007669"/>
    <property type="project" value="TreeGrafter"/>
</dbReference>
<evidence type="ECO:0000256" key="1">
    <source>
        <dbReference type="ARBA" id="ARBA00006538"/>
    </source>
</evidence>
<gene>
    <name evidence="5" type="ORF">BB558_007319</name>
</gene>
<dbReference type="GO" id="GO:0006637">
    <property type="term" value="P:acyl-CoA metabolic process"/>
    <property type="evidence" value="ECO:0007669"/>
    <property type="project" value="InterPro"/>
</dbReference>
<dbReference type="InterPro" id="IPR042171">
    <property type="entry name" value="Acyl-CoA_hotdog"/>
</dbReference>
<dbReference type="CDD" id="cd03445">
    <property type="entry name" value="Thioesterase_II_repeat2"/>
    <property type="match status" value="1"/>
</dbReference>
<dbReference type="InterPro" id="IPR003703">
    <property type="entry name" value="Acyl_CoA_thio"/>
</dbReference>
<dbReference type="Pfam" id="PF13622">
    <property type="entry name" value="4HBT_3"/>
    <property type="match status" value="1"/>
</dbReference>
<reference evidence="5 6" key="1">
    <citation type="journal article" date="2018" name="MBio">
        <title>Comparative Genomics Reveals the Core Gene Toolbox for the Fungus-Insect Symbiosis.</title>
        <authorList>
            <person name="Wang Y."/>
            <person name="Stata M."/>
            <person name="Wang W."/>
            <person name="Stajich J.E."/>
            <person name="White M.M."/>
            <person name="Moncalvo J.M."/>
        </authorList>
    </citation>
    <scope>NUCLEOTIDE SEQUENCE [LARGE SCALE GENOMIC DNA]</scope>
    <source>
        <strain evidence="5 6">AUS-126-30</strain>
    </source>
</reference>
<feature type="domain" description="Acyl-CoA thioesterase-like N-terminal HotDog" evidence="3">
    <location>
        <begin position="35"/>
        <end position="111"/>
    </location>
</feature>
<dbReference type="InterPro" id="IPR049450">
    <property type="entry name" value="ACOT8-like_C"/>
</dbReference>
<dbReference type="Gene3D" id="2.40.160.210">
    <property type="entry name" value="Acyl-CoA thioesterase, double hotdog domain"/>
    <property type="match status" value="1"/>
</dbReference>
<dbReference type="Pfam" id="PF20789">
    <property type="entry name" value="4HBT_3C"/>
    <property type="match status" value="1"/>
</dbReference>
<evidence type="ECO:0000256" key="2">
    <source>
        <dbReference type="ARBA" id="ARBA00022801"/>
    </source>
</evidence>
<dbReference type="InterPro" id="IPR029069">
    <property type="entry name" value="HotDog_dom_sf"/>
</dbReference>
<evidence type="ECO:0008006" key="7">
    <source>
        <dbReference type="Google" id="ProtNLM"/>
    </source>
</evidence>
<dbReference type="SUPFAM" id="SSF54637">
    <property type="entry name" value="Thioesterase/thiol ester dehydrase-isomerase"/>
    <property type="match status" value="2"/>
</dbReference>
<evidence type="ECO:0000259" key="4">
    <source>
        <dbReference type="Pfam" id="PF20789"/>
    </source>
</evidence>
<keyword evidence="6" id="KW-1185">Reference proteome</keyword>
<name>A0A2U1IVD0_SMIAN</name>
<comment type="similarity">
    <text evidence="1">Belongs to the C/M/P thioester hydrolase family.</text>
</comment>
<dbReference type="PANTHER" id="PTHR11066">
    <property type="entry name" value="ACYL-COA THIOESTERASE"/>
    <property type="match status" value="1"/>
</dbReference>
<dbReference type="GO" id="GO:0005782">
    <property type="term" value="C:peroxisomal matrix"/>
    <property type="evidence" value="ECO:0007669"/>
    <property type="project" value="UniProtKB-SubCell"/>
</dbReference>
<evidence type="ECO:0000313" key="5">
    <source>
        <dbReference type="EMBL" id="PVZ96758.1"/>
    </source>
</evidence>
<protein>
    <recommendedName>
        <fullName evidence="7">Acyl-CoA thioesterase II</fullName>
    </recommendedName>
</protein>
<dbReference type="CDD" id="cd03444">
    <property type="entry name" value="Thioesterase_II_repeat1"/>
    <property type="match status" value="1"/>
</dbReference>
<dbReference type="GO" id="GO:0047617">
    <property type="term" value="F:fatty acyl-CoA hydrolase activity"/>
    <property type="evidence" value="ECO:0007669"/>
    <property type="project" value="InterPro"/>
</dbReference>
<comment type="caution">
    <text evidence="5">The sequence shown here is derived from an EMBL/GenBank/DDBJ whole genome shotgun (WGS) entry which is preliminary data.</text>
</comment>
<dbReference type="AlphaFoldDB" id="A0A2U1IVD0"/>
<sequence length="418" mass="48846">MEKIISEIKEYFFVERIENDLFKSTRNWLFGAPRGLFGGQVIVQSLASAILTVPPEYGIHSMYSYFLLAGRYEKNIEFHVKRIRDGKSFMTRYVEAKQGDSTIFAVTCSFHKYEDYSTEIQYKMIDVYPPEHKIYPVVEHPKDKLPNPIQIFQDMNLTVFNKYSLISRTATFKDPEMEETSSQIIKSRLWAADAHGLINNKHENAFSDDKVFTYKDKSKVDSNMKHPYDNTVGHPTSCRWFKFGVNLSECTQQTQYLFIAMISDFWIPTIVNSQYFWGYNYGLINMRMNATMDHTLYFHSNTGNSKNRINFGPDEWILFTLDSPSVTNNKLFATGKFYSQNGQHIASIGQETLLRVAETKKIVDAKNYRFKFDQNVNQLAKEFDSITDFEYIQETPKLESFQTDEKKFEFLTTLKPKI</sequence>
<evidence type="ECO:0000259" key="3">
    <source>
        <dbReference type="Pfam" id="PF13622"/>
    </source>
</evidence>
<dbReference type="InterPro" id="IPR049449">
    <property type="entry name" value="TesB_ACOT8-like_N"/>
</dbReference>
<dbReference type="Proteomes" id="UP000245591">
    <property type="component" value="Unassembled WGS sequence"/>
</dbReference>
<feature type="domain" description="Acyl-CoA thioesterase-like C-terminal" evidence="4">
    <location>
        <begin position="231"/>
        <end position="353"/>
    </location>
</feature>
<dbReference type="EMBL" id="MBFU01001135">
    <property type="protein sequence ID" value="PVZ96758.1"/>
    <property type="molecule type" value="Genomic_DNA"/>
</dbReference>
<organism evidence="5 6">
    <name type="scientific">Smittium angustum</name>
    <dbReference type="NCBI Taxonomy" id="133377"/>
    <lineage>
        <taxon>Eukaryota</taxon>
        <taxon>Fungi</taxon>
        <taxon>Fungi incertae sedis</taxon>
        <taxon>Zoopagomycota</taxon>
        <taxon>Kickxellomycotina</taxon>
        <taxon>Harpellomycetes</taxon>
        <taxon>Harpellales</taxon>
        <taxon>Legeriomycetaceae</taxon>
        <taxon>Smittium</taxon>
    </lineage>
</organism>
<evidence type="ECO:0000313" key="6">
    <source>
        <dbReference type="Proteomes" id="UP000245591"/>
    </source>
</evidence>
<proteinExistence type="inferred from homology"/>
<dbReference type="PANTHER" id="PTHR11066:SF34">
    <property type="entry name" value="ACYL-COENZYME A THIOESTERASE 8"/>
    <property type="match status" value="1"/>
</dbReference>